<keyword evidence="2" id="KW-1185">Reference proteome</keyword>
<name>A0ACC3NVV5_9PEZI</name>
<evidence type="ECO:0000313" key="2">
    <source>
        <dbReference type="Proteomes" id="UP001281147"/>
    </source>
</evidence>
<comment type="caution">
    <text evidence="1">The sequence shown here is derived from an EMBL/GenBank/DDBJ whole genome shotgun (WGS) entry which is preliminary data.</text>
</comment>
<gene>
    <name evidence="1" type="ORF">LTR37_001371</name>
</gene>
<proteinExistence type="predicted"/>
<protein>
    <submittedName>
        <fullName evidence="1">Uncharacterized protein</fullName>
    </submittedName>
</protein>
<sequence length="492" mass="55537">MERSLQLQPKLMRRFYEVLVLLRVLSQVQGAKLCGDTLEEGGFDHLGAMEMRRKTMYHLCVMCDYLKGGDTVTAIASENIPCGPRYWIAANDHLEKIKCFLIEVLKMLETQVEMEAYNSELHVFEQRLFAKFVSFQKARIKQYWKLLQPHVETELKRIALSPEPRDNASEYREWLRAFKSPLTTLDSYSQFSQLAYDKRRSRFLRVAYDPITMEAVTMESGPRKDIRHYVGRLCAPRRAATLLTYAAANHPALFEGSSVQCHSSGSTSKPPAARGGLTLEGISARMFPNGSPALLEFRGALQSLDSKGSILARVLSQYQDQKWRPRVHAELALLEVLHERKCSFYDNDKYIACSKAACFCCYHYICGHQGTFTRPPSHNKIYLNWEPPDVRGQARYSEQRNIMNGLTVQVRQAVIEKVLNAHRSIKWHPDSSTGITPSVVFLSESEVSPDLARQSSSMSGSSRASSQGSQSSAGSESHESEDCEDGGVSLVQ</sequence>
<dbReference type="Proteomes" id="UP001281147">
    <property type="component" value="Unassembled WGS sequence"/>
</dbReference>
<accession>A0ACC3NVV5</accession>
<reference evidence="1" key="1">
    <citation type="submission" date="2023-07" db="EMBL/GenBank/DDBJ databases">
        <title>Black Yeasts Isolated from many extreme environments.</title>
        <authorList>
            <person name="Coleine C."/>
            <person name="Stajich J.E."/>
            <person name="Selbmann L."/>
        </authorList>
    </citation>
    <scope>NUCLEOTIDE SEQUENCE</scope>
    <source>
        <strain evidence="1">CCFEE 5714</strain>
    </source>
</reference>
<dbReference type="EMBL" id="JAUTXU010000007">
    <property type="protein sequence ID" value="KAK3723887.1"/>
    <property type="molecule type" value="Genomic_DNA"/>
</dbReference>
<evidence type="ECO:0000313" key="1">
    <source>
        <dbReference type="EMBL" id="KAK3723887.1"/>
    </source>
</evidence>
<organism evidence="1 2">
    <name type="scientific">Vermiconidia calcicola</name>
    <dbReference type="NCBI Taxonomy" id="1690605"/>
    <lineage>
        <taxon>Eukaryota</taxon>
        <taxon>Fungi</taxon>
        <taxon>Dikarya</taxon>
        <taxon>Ascomycota</taxon>
        <taxon>Pezizomycotina</taxon>
        <taxon>Dothideomycetes</taxon>
        <taxon>Dothideomycetidae</taxon>
        <taxon>Mycosphaerellales</taxon>
        <taxon>Extremaceae</taxon>
        <taxon>Vermiconidia</taxon>
    </lineage>
</organism>